<dbReference type="InterPro" id="IPR000262">
    <property type="entry name" value="FMN-dep_DH"/>
</dbReference>
<evidence type="ECO:0000256" key="2">
    <source>
        <dbReference type="ARBA" id="ARBA00023002"/>
    </source>
</evidence>
<dbReference type="EMBL" id="UINC01163310">
    <property type="protein sequence ID" value="SVD63556.1"/>
    <property type="molecule type" value="Genomic_DNA"/>
</dbReference>
<keyword evidence="2" id="KW-0560">Oxidoreductase</keyword>
<feature type="non-terminal residue" evidence="4">
    <location>
        <position position="189"/>
    </location>
</feature>
<dbReference type="Pfam" id="PF01070">
    <property type="entry name" value="FMN_dh"/>
    <property type="match status" value="1"/>
</dbReference>
<dbReference type="PROSITE" id="PS51349">
    <property type="entry name" value="FMN_HYDROXY_ACID_DH_2"/>
    <property type="match status" value="1"/>
</dbReference>
<sequence length="189" mass="21297">MFGKLKNCHNTNDFRLLAKQRLPSPIFHYIDGGADDEITLHQNTKAYEKCDLIPNVLRGVEEVDLSVSLMGKKINLPLFFSPTALQRLFHYDGERAVGKVAEKFGTFFGISSLATVGIEEIGNDYSCPKIFQLYIHKDKGLNDSMIEKCKDYNFDAIALTVDTIVGGNRERDLRTGFTSPPQFNFGSFF</sequence>
<accession>A0A382WXA4</accession>
<feature type="domain" description="FMN hydroxy acid dehydrogenase" evidence="3">
    <location>
        <begin position="3"/>
        <end position="189"/>
    </location>
</feature>
<dbReference type="GO" id="GO:0016491">
    <property type="term" value="F:oxidoreductase activity"/>
    <property type="evidence" value="ECO:0007669"/>
    <property type="project" value="UniProtKB-KW"/>
</dbReference>
<evidence type="ECO:0000256" key="1">
    <source>
        <dbReference type="ARBA" id="ARBA00001917"/>
    </source>
</evidence>
<organism evidence="4">
    <name type="scientific">marine metagenome</name>
    <dbReference type="NCBI Taxonomy" id="408172"/>
    <lineage>
        <taxon>unclassified sequences</taxon>
        <taxon>metagenomes</taxon>
        <taxon>ecological metagenomes</taxon>
    </lineage>
</organism>
<dbReference type="PANTHER" id="PTHR10578:SF149">
    <property type="entry name" value="2-HYDROXYACID OXIDASE 2"/>
    <property type="match status" value="1"/>
</dbReference>
<dbReference type="Gene3D" id="3.20.20.70">
    <property type="entry name" value="Aldolase class I"/>
    <property type="match status" value="1"/>
</dbReference>
<dbReference type="SUPFAM" id="SSF51395">
    <property type="entry name" value="FMN-linked oxidoreductases"/>
    <property type="match status" value="1"/>
</dbReference>
<gene>
    <name evidence="4" type="ORF">METZ01_LOCUS416410</name>
</gene>
<protein>
    <recommendedName>
        <fullName evidence="3">FMN hydroxy acid dehydrogenase domain-containing protein</fullName>
    </recommendedName>
</protein>
<dbReference type="InterPro" id="IPR013785">
    <property type="entry name" value="Aldolase_TIM"/>
</dbReference>
<proteinExistence type="predicted"/>
<reference evidence="4" key="1">
    <citation type="submission" date="2018-05" db="EMBL/GenBank/DDBJ databases">
        <authorList>
            <person name="Lanie J.A."/>
            <person name="Ng W.-L."/>
            <person name="Kazmierczak K.M."/>
            <person name="Andrzejewski T.M."/>
            <person name="Davidsen T.M."/>
            <person name="Wayne K.J."/>
            <person name="Tettelin H."/>
            <person name="Glass J.I."/>
            <person name="Rusch D."/>
            <person name="Podicherti R."/>
            <person name="Tsui H.-C.T."/>
            <person name="Winkler M.E."/>
        </authorList>
    </citation>
    <scope>NUCLEOTIDE SEQUENCE</scope>
</reference>
<evidence type="ECO:0000313" key="4">
    <source>
        <dbReference type="EMBL" id="SVD63556.1"/>
    </source>
</evidence>
<dbReference type="AlphaFoldDB" id="A0A382WXA4"/>
<dbReference type="InterPro" id="IPR037396">
    <property type="entry name" value="FMN_HAD"/>
</dbReference>
<dbReference type="PANTHER" id="PTHR10578">
    <property type="entry name" value="S -2-HYDROXY-ACID OXIDASE-RELATED"/>
    <property type="match status" value="1"/>
</dbReference>
<evidence type="ECO:0000259" key="3">
    <source>
        <dbReference type="PROSITE" id="PS51349"/>
    </source>
</evidence>
<comment type="cofactor">
    <cofactor evidence="1">
        <name>FMN</name>
        <dbReference type="ChEBI" id="CHEBI:58210"/>
    </cofactor>
</comment>
<name>A0A382WXA4_9ZZZZ</name>